<keyword evidence="2" id="KW-1185">Reference proteome</keyword>
<proteinExistence type="predicted"/>
<reference evidence="1" key="1">
    <citation type="journal article" date="2020" name="Fungal Divers.">
        <title>Resolving the Mortierellaceae phylogeny through synthesis of multi-gene phylogenetics and phylogenomics.</title>
        <authorList>
            <person name="Vandepol N."/>
            <person name="Liber J."/>
            <person name="Desiro A."/>
            <person name="Na H."/>
            <person name="Kennedy M."/>
            <person name="Barry K."/>
            <person name="Grigoriev I.V."/>
            <person name="Miller A.N."/>
            <person name="O'Donnell K."/>
            <person name="Stajich J.E."/>
            <person name="Bonito G."/>
        </authorList>
    </citation>
    <scope>NUCLEOTIDE SEQUENCE</scope>
    <source>
        <strain evidence="1">NRRL 2591</strain>
    </source>
</reference>
<accession>A0A9P6F611</accession>
<evidence type="ECO:0000313" key="1">
    <source>
        <dbReference type="EMBL" id="KAF9542687.1"/>
    </source>
</evidence>
<organism evidence="1 2">
    <name type="scientific">Mortierella hygrophila</name>
    <dbReference type="NCBI Taxonomy" id="979708"/>
    <lineage>
        <taxon>Eukaryota</taxon>
        <taxon>Fungi</taxon>
        <taxon>Fungi incertae sedis</taxon>
        <taxon>Mucoromycota</taxon>
        <taxon>Mortierellomycotina</taxon>
        <taxon>Mortierellomycetes</taxon>
        <taxon>Mortierellales</taxon>
        <taxon>Mortierellaceae</taxon>
        <taxon>Mortierella</taxon>
    </lineage>
</organism>
<dbReference type="Proteomes" id="UP000723463">
    <property type="component" value="Unassembled WGS sequence"/>
</dbReference>
<dbReference type="EMBL" id="JAAAXW010000132">
    <property type="protein sequence ID" value="KAF9542687.1"/>
    <property type="molecule type" value="Genomic_DNA"/>
</dbReference>
<gene>
    <name evidence="1" type="ORF">EC957_001742</name>
</gene>
<name>A0A9P6F611_9FUNG</name>
<evidence type="ECO:0000313" key="2">
    <source>
        <dbReference type="Proteomes" id="UP000723463"/>
    </source>
</evidence>
<protein>
    <submittedName>
        <fullName evidence="1">Uncharacterized protein</fullName>
    </submittedName>
</protein>
<dbReference type="AlphaFoldDB" id="A0A9P6F611"/>
<sequence>MSHIQDISKSKNTYHIRNKPMPVGDKVLTIWGAAGYTFAFLPEPRVDKNMELVDQHTRDKSIEECGTARPSSAMFLPVLQKLKFSSMDWNDKHAVVVDDILNLL</sequence>
<comment type="caution">
    <text evidence="1">The sequence shown here is derived from an EMBL/GenBank/DDBJ whole genome shotgun (WGS) entry which is preliminary data.</text>
</comment>